<evidence type="ECO:0000313" key="2">
    <source>
        <dbReference type="EMBL" id="AUI68275.1"/>
    </source>
</evidence>
<protein>
    <recommendedName>
        <fullName evidence="1">Replication initiation protein-like C-terminal domain-containing protein</fullName>
    </recommendedName>
</protein>
<dbReference type="OrthoDB" id="9809126at2"/>
<keyword evidence="3" id="KW-1185">Reference proteome</keyword>
<dbReference type="InterPro" id="IPR003491">
    <property type="entry name" value="REP-like_C"/>
</dbReference>
<dbReference type="EMBL" id="CP018889">
    <property type="protein sequence ID" value="AUI68275.1"/>
    <property type="molecule type" value="Genomic_DNA"/>
</dbReference>
<reference evidence="3" key="1">
    <citation type="submission" date="2016-12" db="EMBL/GenBank/DDBJ databases">
        <title>Complete Genome Sequence of Beggiatoa leptomitiformis D-401.</title>
        <authorList>
            <person name="Fomenkov A."/>
            <person name="Vincze T."/>
            <person name="Grabovich M."/>
            <person name="Anton B.P."/>
            <person name="Dubinina G."/>
            <person name="Orlova M."/>
            <person name="Belousova E."/>
            <person name="Roberts R.J."/>
        </authorList>
    </citation>
    <scope>NUCLEOTIDE SEQUENCE [LARGE SCALE GENOMIC DNA]</scope>
    <source>
        <strain evidence="3">D-401</strain>
    </source>
</reference>
<dbReference type="KEGG" id="blep:AL038_00185"/>
<organism evidence="2 3">
    <name type="scientific">Beggiatoa leptomitoformis</name>
    <dbReference type="NCBI Taxonomy" id="288004"/>
    <lineage>
        <taxon>Bacteria</taxon>
        <taxon>Pseudomonadati</taxon>
        <taxon>Pseudomonadota</taxon>
        <taxon>Gammaproteobacteria</taxon>
        <taxon>Thiotrichales</taxon>
        <taxon>Thiotrichaceae</taxon>
        <taxon>Beggiatoa</taxon>
    </lineage>
</organism>
<accession>A0A2N9YCT6</accession>
<proteinExistence type="predicted"/>
<dbReference type="Proteomes" id="UP000234271">
    <property type="component" value="Chromosome"/>
</dbReference>
<dbReference type="Pfam" id="PF02486">
    <property type="entry name" value="Rep_trans"/>
    <property type="match status" value="1"/>
</dbReference>
<evidence type="ECO:0000313" key="3">
    <source>
        <dbReference type="Proteomes" id="UP000234271"/>
    </source>
</evidence>
<feature type="domain" description="Replication initiation protein-like C-terminal" evidence="1">
    <location>
        <begin position="123"/>
        <end position="232"/>
    </location>
</feature>
<evidence type="ECO:0000259" key="1">
    <source>
        <dbReference type="Pfam" id="PF02486"/>
    </source>
</evidence>
<dbReference type="RefSeq" id="WP_062147269.1">
    <property type="nucleotide sequence ID" value="NZ_CP012373.2"/>
</dbReference>
<sequence length="330" mass="36904">MSYLPIIDFLVFSFKPQGASDEIDNLSMSELLEYCLSLLEQFGFKARLVKRPSGMYNYQESYIVERKTLGNRFDVAGIIGITRAKKSDFTQYNAGLFISLSAVGCQHVDFSAILERLEIYQPKINRIDLAVDYLDGKVGFDDMMQLYNRGAFAGARGVYPRFNTIEPKALDGEKAGGYTLYVGRRSAARFVRCYEKAYQLADCEVDNPFGHWFRVEVEARAVKCTIPLEAVNAPDAFLTGLYPHLFNGVTLPPPSHVNPQNLSQVIKLGYDSPQFVVSLSHLKKHAKASYGGLFNVLRNDLGVSDAEIVSSLVSPERVPRRLSLPIEGFV</sequence>
<dbReference type="AlphaFoldDB" id="A0A2N9YCT6"/>
<gene>
    <name evidence="2" type="ORF">BLE401_05890</name>
</gene>
<dbReference type="STRING" id="288004.AL038_00185"/>
<name>A0A2N9YCT6_9GAMM</name>